<keyword evidence="7 10" id="KW-0784">Thiamine biosynthesis</keyword>
<dbReference type="PANTHER" id="PTHR43322:SF5">
    <property type="entry name" value="1-DEOXY-D-XYLULOSE-5-PHOSPHATE SYNTHASE, CHLOROPLASTIC"/>
    <property type="match status" value="1"/>
</dbReference>
<dbReference type="InterPro" id="IPR049557">
    <property type="entry name" value="Transketolase_CS"/>
</dbReference>
<evidence type="ECO:0000313" key="12">
    <source>
        <dbReference type="EMBL" id="QJE95463.1"/>
    </source>
</evidence>
<keyword evidence="4 10" id="KW-0808">Transferase</keyword>
<dbReference type="InterPro" id="IPR005477">
    <property type="entry name" value="Dxylulose-5-P_synthase"/>
</dbReference>
<organism evidence="12 13">
    <name type="scientific">Luteolibacter luteus</name>
    <dbReference type="NCBI Taxonomy" id="2728835"/>
    <lineage>
        <taxon>Bacteria</taxon>
        <taxon>Pseudomonadati</taxon>
        <taxon>Verrucomicrobiota</taxon>
        <taxon>Verrucomicrobiia</taxon>
        <taxon>Verrucomicrobiales</taxon>
        <taxon>Verrucomicrobiaceae</taxon>
        <taxon>Luteolibacter</taxon>
    </lineage>
</organism>
<feature type="domain" description="Transketolase-like pyrimidine-binding" evidence="11">
    <location>
        <begin position="324"/>
        <end position="488"/>
    </location>
</feature>
<dbReference type="InterPro" id="IPR005475">
    <property type="entry name" value="Transketolase-like_Pyr-bd"/>
</dbReference>
<evidence type="ECO:0000256" key="1">
    <source>
        <dbReference type="ARBA" id="ARBA00004980"/>
    </source>
</evidence>
<dbReference type="UniPathway" id="UPA00064">
    <property type="reaction ID" value="UER00091"/>
</dbReference>
<feature type="binding site" evidence="10">
    <location>
        <position position="186"/>
    </location>
    <ligand>
        <name>Mg(2+)</name>
        <dbReference type="ChEBI" id="CHEBI:18420"/>
    </ligand>
</feature>
<dbReference type="Pfam" id="PF02780">
    <property type="entry name" value="Transketolase_C"/>
    <property type="match status" value="1"/>
</dbReference>
<evidence type="ECO:0000256" key="7">
    <source>
        <dbReference type="ARBA" id="ARBA00022977"/>
    </source>
</evidence>
<feature type="binding site" evidence="10">
    <location>
        <position position="157"/>
    </location>
    <ligand>
        <name>Mg(2+)</name>
        <dbReference type="ChEBI" id="CHEBI:18420"/>
    </ligand>
</feature>
<dbReference type="PROSITE" id="PS00801">
    <property type="entry name" value="TRANSKETOLASE_1"/>
    <property type="match status" value="1"/>
</dbReference>
<reference evidence="12 13" key="1">
    <citation type="submission" date="2020-04" db="EMBL/GenBank/DDBJ databases">
        <title>Luteolibacter sp. G-1-1-1 isolated from soil.</title>
        <authorList>
            <person name="Dahal R.H."/>
        </authorList>
    </citation>
    <scope>NUCLEOTIDE SEQUENCE [LARGE SCALE GENOMIC DNA]</scope>
    <source>
        <strain evidence="12 13">G-1-1-1</strain>
    </source>
</reference>
<dbReference type="InterPro" id="IPR009014">
    <property type="entry name" value="Transketo_C/PFOR_II"/>
</dbReference>
<feature type="binding site" evidence="10">
    <location>
        <position position="186"/>
    </location>
    <ligand>
        <name>thiamine diphosphate</name>
        <dbReference type="ChEBI" id="CHEBI:58937"/>
    </ligand>
</feature>
<dbReference type="Proteomes" id="UP000501812">
    <property type="component" value="Chromosome"/>
</dbReference>
<dbReference type="PANTHER" id="PTHR43322">
    <property type="entry name" value="1-D-DEOXYXYLULOSE 5-PHOSPHATE SYNTHASE-RELATED"/>
    <property type="match status" value="1"/>
</dbReference>
<evidence type="ECO:0000259" key="11">
    <source>
        <dbReference type="SMART" id="SM00861"/>
    </source>
</evidence>
<evidence type="ECO:0000256" key="3">
    <source>
        <dbReference type="ARBA" id="ARBA00011738"/>
    </source>
</evidence>
<dbReference type="EC" id="2.2.1.7" evidence="10"/>
<evidence type="ECO:0000256" key="10">
    <source>
        <dbReference type="HAMAP-Rule" id="MF_00315"/>
    </source>
</evidence>
<dbReference type="GO" id="GO:0008661">
    <property type="term" value="F:1-deoxy-D-xylulose-5-phosphate synthase activity"/>
    <property type="evidence" value="ECO:0007669"/>
    <property type="project" value="UniProtKB-UniRule"/>
</dbReference>
<comment type="cofactor">
    <cofactor evidence="10">
        <name>thiamine diphosphate</name>
        <dbReference type="ChEBI" id="CHEBI:58937"/>
    </cofactor>
    <text evidence="10">Binds 1 thiamine pyrophosphate per subunit.</text>
</comment>
<dbReference type="SUPFAM" id="SSF52518">
    <property type="entry name" value="Thiamin diphosphate-binding fold (THDP-binding)"/>
    <property type="match status" value="2"/>
</dbReference>
<keyword evidence="9 10" id="KW-0414">Isoprene biosynthesis</keyword>
<dbReference type="Pfam" id="PF13292">
    <property type="entry name" value="DXP_synthase_N"/>
    <property type="match status" value="1"/>
</dbReference>
<dbReference type="GO" id="GO:0009228">
    <property type="term" value="P:thiamine biosynthetic process"/>
    <property type="evidence" value="ECO:0007669"/>
    <property type="project" value="UniProtKB-UniRule"/>
</dbReference>
<feature type="binding site" evidence="10">
    <location>
        <position position="375"/>
    </location>
    <ligand>
        <name>thiamine diphosphate</name>
        <dbReference type="ChEBI" id="CHEBI:58937"/>
    </ligand>
</feature>
<dbReference type="EMBL" id="CP051774">
    <property type="protein sequence ID" value="QJE95463.1"/>
    <property type="molecule type" value="Genomic_DNA"/>
</dbReference>
<comment type="cofactor">
    <cofactor evidence="10">
        <name>Mg(2+)</name>
        <dbReference type="ChEBI" id="CHEBI:18420"/>
    </cofactor>
    <text evidence="10">Binds 1 Mg(2+) ion per subunit.</text>
</comment>
<dbReference type="PROSITE" id="PS00802">
    <property type="entry name" value="TRANSKETOLASE_2"/>
    <property type="match status" value="1"/>
</dbReference>
<comment type="pathway">
    <text evidence="1 10">Metabolic intermediate biosynthesis; 1-deoxy-D-xylulose 5-phosphate biosynthesis; 1-deoxy-D-xylulose 5-phosphate from D-glyceraldehyde 3-phosphate and pyruvate: step 1/1.</text>
</comment>
<dbReference type="SMART" id="SM00861">
    <property type="entry name" value="Transket_pyr"/>
    <property type="match status" value="1"/>
</dbReference>
<dbReference type="GO" id="GO:0016114">
    <property type="term" value="P:terpenoid biosynthetic process"/>
    <property type="evidence" value="ECO:0007669"/>
    <property type="project" value="UniProtKB-UniRule"/>
</dbReference>
<comment type="catalytic activity">
    <reaction evidence="10">
        <text>D-glyceraldehyde 3-phosphate + pyruvate + H(+) = 1-deoxy-D-xylulose 5-phosphate + CO2</text>
        <dbReference type="Rhea" id="RHEA:12605"/>
        <dbReference type="ChEBI" id="CHEBI:15361"/>
        <dbReference type="ChEBI" id="CHEBI:15378"/>
        <dbReference type="ChEBI" id="CHEBI:16526"/>
        <dbReference type="ChEBI" id="CHEBI:57792"/>
        <dbReference type="ChEBI" id="CHEBI:59776"/>
        <dbReference type="EC" id="2.2.1.7"/>
    </reaction>
</comment>
<evidence type="ECO:0000313" key="13">
    <source>
        <dbReference type="Proteomes" id="UP000501812"/>
    </source>
</evidence>
<accession>A0A858RH76</accession>
<dbReference type="GO" id="GO:0000287">
    <property type="term" value="F:magnesium ion binding"/>
    <property type="evidence" value="ECO:0007669"/>
    <property type="project" value="UniProtKB-UniRule"/>
</dbReference>
<feature type="binding site" evidence="10">
    <location>
        <begin position="126"/>
        <end position="128"/>
    </location>
    <ligand>
        <name>thiamine diphosphate</name>
        <dbReference type="ChEBI" id="CHEBI:58937"/>
    </ligand>
</feature>
<dbReference type="GO" id="GO:0005829">
    <property type="term" value="C:cytosol"/>
    <property type="evidence" value="ECO:0007669"/>
    <property type="project" value="TreeGrafter"/>
</dbReference>
<dbReference type="CDD" id="cd07033">
    <property type="entry name" value="TPP_PYR_DXS_TK_like"/>
    <property type="match status" value="1"/>
</dbReference>
<evidence type="ECO:0000256" key="2">
    <source>
        <dbReference type="ARBA" id="ARBA00011081"/>
    </source>
</evidence>
<sequence>MTTSASSEHSALGPLLAAIHSPEDVKALPESDLPKLAEEIRHSLITCLSRTGGHLGPNLGVVELSVALHRVFSTPQDRFVFDVAHQGYVHKMLTGRADRIHTMRTYKGLNGFLLRSESEHDSYGAGHAGTALSAALGMAAARDLAKEDSHVVAVAGDAAFTCGPTLEALNNIAETTKRFIVVLNDNEWSIDKNVGAIARYFNALQTHSTYASVRNTAAEFVEKVAGKAVRKLAHKVEEGAKNLLFPNVLFEKFGLRYYGPIDGHDLPLLVRTFEHLKTLHEPVVLHIITEKGRGYQPALDNPGKFHGLGAYKIEDGSTDLSATPTCSDIFGRTVTDMAKTDEKMVAITAAMPGGTKLEIFKKELPGRYYDVGIAEEHAALFACGMATKGFKPFLAIYSTFMQRAYDMIVHDMALQNLPVRLCMDRGGLSGDDGPTHHGLFDIGYLRPVPGIVHMQPANEAEFVAMLKWMANYEAGPSAIRYPRGPINGSPLDAPVPPIELGKAVVVSEGVDVALIGLGTLFGMAEKTKELLEARGLSVALVNPRFIKPLDNAVFERMAKQCKVVCTFEDHVLHNGFGCGVIELLSDAGITTPVERIGWPDEFVEHGKPDILMKLHGLTAEAAVEKVMKHF</sequence>
<dbReference type="InterPro" id="IPR020826">
    <property type="entry name" value="Transketolase_BS"/>
</dbReference>
<comment type="similarity">
    <text evidence="2 10">Belongs to the transketolase family. DXPS subfamily.</text>
</comment>
<keyword evidence="5 10" id="KW-0479">Metal-binding</keyword>
<dbReference type="CDD" id="cd02007">
    <property type="entry name" value="TPP_DXS"/>
    <property type="match status" value="1"/>
</dbReference>
<dbReference type="InterPro" id="IPR029061">
    <property type="entry name" value="THDP-binding"/>
</dbReference>
<dbReference type="Gene3D" id="3.40.50.970">
    <property type="match status" value="2"/>
</dbReference>
<evidence type="ECO:0000256" key="5">
    <source>
        <dbReference type="ARBA" id="ARBA00022723"/>
    </source>
</evidence>
<keyword evidence="13" id="KW-1185">Reference proteome</keyword>
<dbReference type="HAMAP" id="MF_00315">
    <property type="entry name" value="DXP_synth"/>
    <property type="match status" value="1"/>
</dbReference>
<proteinExistence type="inferred from homology"/>
<dbReference type="Pfam" id="PF02779">
    <property type="entry name" value="Transket_pyr"/>
    <property type="match status" value="1"/>
</dbReference>
<dbReference type="NCBIfam" id="TIGR00204">
    <property type="entry name" value="dxs"/>
    <property type="match status" value="1"/>
</dbReference>
<dbReference type="AlphaFoldDB" id="A0A858RH76"/>
<dbReference type="Gene3D" id="3.40.50.920">
    <property type="match status" value="1"/>
</dbReference>
<protein>
    <recommendedName>
        <fullName evidence="10">1-deoxy-D-xylulose-5-phosphate synthase</fullName>
        <ecNumber evidence="10">2.2.1.7</ecNumber>
    </recommendedName>
    <alternativeName>
        <fullName evidence="10">1-deoxyxylulose-5-phosphate synthase</fullName>
        <shortName evidence="10">DXP synthase</shortName>
        <shortName evidence="10">DXPS</shortName>
    </alternativeName>
</protein>
<evidence type="ECO:0000256" key="9">
    <source>
        <dbReference type="ARBA" id="ARBA00023229"/>
    </source>
</evidence>
<dbReference type="SUPFAM" id="SSF52922">
    <property type="entry name" value="TK C-terminal domain-like"/>
    <property type="match status" value="1"/>
</dbReference>
<evidence type="ECO:0000256" key="8">
    <source>
        <dbReference type="ARBA" id="ARBA00023052"/>
    </source>
</evidence>
<dbReference type="InterPro" id="IPR033248">
    <property type="entry name" value="Transketolase_C"/>
</dbReference>
<name>A0A858RH76_9BACT</name>
<evidence type="ECO:0000256" key="4">
    <source>
        <dbReference type="ARBA" id="ARBA00022679"/>
    </source>
</evidence>
<evidence type="ECO:0000256" key="6">
    <source>
        <dbReference type="ARBA" id="ARBA00022842"/>
    </source>
</evidence>
<feature type="binding site" evidence="10">
    <location>
        <position position="295"/>
    </location>
    <ligand>
        <name>thiamine diphosphate</name>
        <dbReference type="ChEBI" id="CHEBI:58937"/>
    </ligand>
</feature>
<keyword evidence="8 10" id="KW-0786">Thiamine pyrophosphate</keyword>
<dbReference type="GO" id="GO:0030976">
    <property type="term" value="F:thiamine pyrophosphate binding"/>
    <property type="evidence" value="ECO:0007669"/>
    <property type="project" value="UniProtKB-UniRule"/>
</dbReference>
<comment type="function">
    <text evidence="10">Catalyzes the acyloin condensation reaction between C atoms 2 and 3 of pyruvate and glyceraldehyde 3-phosphate to yield 1-deoxy-D-xylulose-5-phosphate (DXP).</text>
</comment>
<dbReference type="RefSeq" id="WP_169453777.1">
    <property type="nucleotide sequence ID" value="NZ_CP051774.1"/>
</dbReference>
<gene>
    <name evidence="10" type="primary">dxs</name>
    <name evidence="12" type="ORF">HHL09_06600</name>
</gene>
<feature type="binding site" evidence="10">
    <location>
        <position position="85"/>
    </location>
    <ligand>
        <name>thiamine diphosphate</name>
        <dbReference type="ChEBI" id="CHEBI:58937"/>
    </ligand>
</feature>
<feature type="binding site" evidence="10">
    <location>
        <begin position="158"/>
        <end position="159"/>
    </location>
    <ligand>
        <name>thiamine diphosphate</name>
        <dbReference type="ChEBI" id="CHEBI:58937"/>
    </ligand>
</feature>
<dbReference type="KEGG" id="luo:HHL09_06600"/>
<keyword evidence="6 10" id="KW-0460">Magnesium</keyword>
<comment type="subunit">
    <text evidence="3 10">Homodimer.</text>
</comment>
<dbReference type="GO" id="GO:0019288">
    <property type="term" value="P:isopentenyl diphosphate biosynthetic process, methylerythritol 4-phosphate pathway"/>
    <property type="evidence" value="ECO:0007669"/>
    <property type="project" value="TreeGrafter"/>
</dbReference>
<dbReference type="NCBIfam" id="NF003933">
    <property type="entry name" value="PRK05444.2-2"/>
    <property type="match status" value="1"/>
</dbReference>